<name>F6AK97_PSEF1</name>
<accession>F6AK97</accession>
<dbReference type="KEGG" id="pfv:Psefu_1838"/>
<keyword evidence="2" id="KW-1185">Reference proteome</keyword>
<evidence type="ECO:0000313" key="1">
    <source>
        <dbReference type="EMBL" id="AEF21811.1"/>
    </source>
</evidence>
<sequence length="86" mass="9817">MPNIFDSADIKETHKYSIRHRGELKNSETCGCFYCLDIFDYKNIEDWIGDGDTALCPSCGIDSVIGSVSGFQINREFLSAMKKHWF</sequence>
<proteinExistence type="predicted"/>
<evidence type="ECO:0000313" key="2">
    <source>
        <dbReference type="Proteomes" id="UP000000686"/>
    </source>
</evidence>
<protein>
    <submittedName>
        <fullName evidence="1">Conserved hypothetical cytosolic protein</fullName>
    </submittedName>
</protein>
<dbReference type="eggNOG" id="ENOG5032Y5V">
    <property type="taxonomic scope" value="Bacteria"/>
</dbReference>
<dbReference type="HOGENOM" id="CLU_169035_0_0_6"/>
<gene>
    <name evidence="1" type="ordered locus">Psefu_1838</name>
</gene>
<dbReference type="STRING" id="743720.Psefu_1838"/>
<dbReference type="EMBL" id="CP002727">
    <property type="protein sequence ID" value="AEF21811.1"/>
    <property type="molecule type" value="Genomic_DNA"/>
</dbReference>
<organism evidence="1 2">
    <name type="scientific">Pseudomonas fulva (strain 12-X)</name>
    <dbReference type="NCBI Taxonomy" id="743720"/>
    <lineage>
        <taxon>Bacteria</taxon>
        <taxon>Pseudomonadati</taxon>
        <taxon>Pseudomonadota</taxon>
        <taxon>Gammaproteobacteria</taxon>
        <taxon>Pseudomonadales</taxon>
        <taxon>Pseudomonadaceae</taxon>
        <taxon>Pseudomonas</taxon>
    </lineage>
</organism>
<reference evidence="1 2" key="1">
    <citation type="submission" date="2011-04" db="EMBL/GenBank/DDBJ databases">
        <title>Complete sequence of Pseudomonas fulva 12-X.</title>
        <authorList>
            <consortium name="US DOE Joint Genome Institute"/>
            <person name="Lucas S."/>
            <person name="Han J."/>
            <person name="Lapidus A."/>
            <person name="Cheng J.-F."/>
            <person name="Goodwin L."/>
            <person name="Pitluck S."/>
            <person name="Peters L."/>
            <person name="Mikhailova N."/>
            <person name="Pagani I."/>
            <person name="Davenport K."/>
            <person name="Han C."/>
            <person name="Tapia R."/>
            <person name="Land M."/>
            <person name="Hauser L."/>
            <person name="Kyrpides N."/>
            <person name="Ivanova N."/>
            <person name="Pagani I."/>
            <person name="Lcollab F.I."/>
            <person name="Woyke T."/>
        </authorList>
    </citation>
    <scope>NUCLEOTIDE SEQUENCE [LARGE SCALE GENOMIC DNA]</scope>
    <source>
        <strain evidence="2">12-X</strain>
    </source>
</reference>
<dbReference type="Proteomes" id="UP000000686">
    <property type="component" value="Chromosome"/>
</dbReference>
<dbReference type="AlphaFoldDB" id="F6AK97"/>